<proteinExistence type="predicted"/>
<accession>A0A2N1M4F2</accession>
<reference evidence="1 2" key="1">
    <citation type="submission" date="2016-04" db="EMBL/GenBank/DDBJ databases">
        <title>Genome analyses suggest a sexual origin of heterokaryosis in a supposedly ancient asexual fungus.</title>
        <authorList>
            <person name="Ropars J."/>
            <person name="Sedzielewska K."/>
            <person name="Noel J."/>
            <person name="Charron P."/>
            <person name="Farinelli L."/>
            <person name="Marton T."/>
            <person name="Kruger M."/>
            <person name="Pelin A."/>
            <person name="Brachmann A."/>
            <person name="Corradi N."/>
        </authorList>
    </citation>
    <scope>NUCLEOTIDE SEQUENCE [LARGE SCALE GENOMIC DNA]</scope>
    <source>
        <strain evidence="1 2">C2</strain>
    </source>
</reference>
<evidence type="ECO:0000313" key="2">
    <source>
        <dbReference type="Proteomes" id="UP000233469"/>
    </source>
</evidence>
<organism evidence="1 2">
    <name type="scientific">Rhizophagus irregularis</name>
    <dbReference type="NCBI Taxonomy" id="588596"/>
    <lineage>
        <taxon>Eukaryota</taxon>
        <taxon>Fungi</taxon>
        <taxon>Fungi incertae sedis</taxon>
        <taxon>Mucoromycota</taxon>
        <taxon>Glomeromycotina</taxon>
        <taxon>Glomeromycetes</taxon>
        <taxon>Glomerales</taxon>
        <taxon>Glomeraceae</taxon>
        <taxon>Rhizophagus</taxon>
    </lineage>
</organism>
<comment type="caution">
    <text evidence="1">The sequence shown here is derived from an EMBL/GenBank/DDBJ whole genome shotgun (WGS) entry which is preliminary data.</text>
</comment>
<protein>
    <submittedName>
        <fullName evidence="1">Uncharacterized protein</fullName>
    </submittedName>
</protein>
<gene>
    <name evidence="1" type="ORF">RhiirC2_799866</name>
</gene>
<dbReference type="EMBL" id="LLXL01005521">
    <property type="protein sequence ID" value="PKK56503.1"/>
    <property type="molecule type" value="Genomic_DNA"/>
</dbReference>
<sequence length="65" mass="7288">MGKKISSQIVKEDILQAVKDEIGQNLKSGLLQAVKNEIGQNLKNELLQAVREDNLNITRNNTKQD</sequence>
<name>A0A2N1M4F2_9GLOM</name>
<dbReference type="AlphaFoldDB" id="A0A2N1M4F2"/>
<dbReference type="Proteomes" id="UP000233469">
    <property type="component" value="Unassembled WGS sequence"/>
</dbReference>
<reference evidence="1 2" key="2">
    <citation type="submission" date="2017-10" db="EMBL/GenBank/DDBJ databases">
        <title>Extensive intraspecific genome diversity in a model arbuscular mycorrhizal fungus.</title>
        <authorList>
            <person name="Chen E.C.H."/>
            <person name="Morin E."/>
            <person name="Baudet D."/>
            <person name="Noel J."/>
            <person name="Ndikumana S."/>
            <person name="Charron P."/>
            <person name="St-Onge C."/>
            <person name="Giorgi J."/>
            <person name="Grigoriev I.V."/>
            <person name="Roux C."/>
            <person name="Martin F.M."/>
            <person name="Corradi N."/>
        </authorList>
    </citation>
    <scope>NUCLEOTIDE SEQUENCE [LARGE SCALE GENOMIC DNA]</scope>
    <source>
        <strain evidence="1 2">C2</strain>
    </source>
</reference>
<evidence type="ECO:0000313" key="1">
    <source>
        <dbReference type="EMBL" id="PKK56503.1"/>
    </source>
</evidence>